<dbReference type="Proteomes" id="UP001219525">
    <property type="component" value="Unassembled WGS sequence"/>
</dbReference>
<keyword evidence="2" id="KW-1185">Reference proteome</keyword>
<dbReference type="EMBL" id="JARJCW010000038">
    <property type="protein sequence ID" value="KAJ7206805.1"/>
    <property type="molecule type" value="Genomic_DNA"/>
</dbReference>
<name>A0AAD6YB44_9AGAR</name>
<protein>
    <submittedName>
        <fullName evidence="1">Uncharacterized protein</fullName>
    </submittedName>
</protein>
<reference evidence="1" key="1">
    <citation type="submission" date="2023-03" db="EMBL/GenBank/DDBJ databases">
        <title>Massive genome expansion in bonnet fungi (Mycena s.s.) driven by repeated elements and novel gene families across ecological guilds.</title>
        <authorList>
            <consortium name="Lawrence Berkeley National Laboratory"/>
            <person name="Harder C.B."/>
            <person name="Miyauchi S."/>
            <person name="Viragh M."/>
            <person name="Kuo A."/>
            <person name="Thoen E."/>
            <person name="Andreopoulos B."/>
            <person name="Lu D."/>
            <person name="Skrede I."/>
            <person name="Drula E."/>
            <person name="Henrissat B."/>
            <person name="Morin E."/>
            <person name="Kohler A."/>
            <person name="Barry K."/>
            <person name="LaButti K."/>
            <person name="Morin E."/>
            <person name="Salamov A."/>
            <person name="Lipzen A."/>
            <person name="Mereny Z."/>
            <person name="Hegedus B."/>
            <person name="Baldrian P."/>
            <person name="Stursova M."/>
            <person name="Weitz H."/>
            <person name="Taylor A."/>
            <person name="Grigoriev I.V."/>
            <person name="Nagy L.G."/>
            <person name="Martin F."/>
            <person name="Kauserud H."/>
        </authorList>
    </citation>
    <scope>NUCLEOTIDE SEQUENCE</scope>
    <source>
        <strain evidence="1">9144</strain>
    </source>
</reference>
<organism evidence="1 2">
    <name type="scientific">Mycena pura</name>
    <dbReference type="NCBI Taxonomy" id="153505"/>
    <lineage>
        <taxon>Eukaryota</taxon>
        <taxon>Fungi</taxon>
        <taxon>Dikarya</taxon>
        <taxon>Basidiomycota</taxon>
        <taxon>Agaricomycotina</taxon>
        <taxon>Agaricomycetes</taxon>
        <taxon>Agaricomycetidae</taxon>
        <taxon>Agaricales</taxon>
        <taxon>Marasmiineae</taxon>
        <taxon>Mycenaceae</taxon>
        <taxon>Mycena</taxon>
    </lineage>
</organism>
<sequence length="369" mass="39935">MSRQSHIISLVPIPGAQETTVSSYAVLTKMCNRCKLDVWRHKYFTLHVGCDLPGHVIAPSTPASCAAFASEWAVWWKENRRAYLEDTAKLPVQWYQRRGDVRQALILTQHSSGSQRNEPAAVPLGRPSAVKQRENVPATVMRNAGRKQAAGISGGALEWSKREETDVRKTEITVLGSGTGGGDAGCCVHHVRPLYLEDGGKWASVQGTSISLSKYMACCIMHSICQYFTLINDGGGSGQQRCKPPAHMLRTAGCKCGAAGGQGSRRLGKRWCSRQLGGGAAEQRDVGWLMAGSGQRAAGGGRRHIRLCILAPPRLGSRDLGKRRTHAKGRRFDGWAMSKVKIHLCPVLEIHKIFTGDGGNGLSAAVCTI</sequence>
<gene>
    <name evidence="1" type="ORF">GGX14DRAFT_396735</name>
</gene>
<accession>A0AAD6YB44</accession>
<proteinExistence type="predicted"/>
<evidence type="ECO:0000313" key="1">
    <source>
        <dbReference type="EMBL" id="KAJ7206805.1"/>
    </source>
</evidence>
<comment type="caution">
    <text evidence="1">The sequence shown here is derived from an EMBL/GenBank/DDBJ whole genome shotgun (WGS) entry which is preliminary data.</text>
</comment>
<dbReference type="AlphaFoldDB" id="A0AAD6YB44"/>
<evidence type="ECO:0000313" key="2">
    <source>
        <dbReference type="Proteomes" id="UP001219525"/>
    </source>
</evidence>